<protein>
    <submittedName>
        <fullName evidence="4">Cytochrome P450</fullName>
    </submittedName>
</protein>
<keyword evidence="3" id="KW-0408">Iron</keyword>
<accession>A0AAD7PML3</accession>
<keyword evidence="5" id="KW-1185">Reference proteome</keyword>
<dbReference type="PANTHER" id="PTHR24286">
    <property type="entry name" value="CYTOCHROME P450 26"/>
    <property type="match status" value="1"/>
</dbReference>
<evidence type="ECO:0000256" key="1">
    <source>
        <dbReference type="ARBA" id="ARBA00010617"/>
    </source>
</evidence>
<dbReference type="SUPFAM" id="SSF48264">
    <property type="entry name" value="Cytochrome P450"/>
    <property type="match status" value="1"/>
</dbReference>
<name>A0AAD7PML3_QUISA</name>
<dbReference type="AlphaFoldDB" id="A0AAD7PML3"/>
<dbReference type="KEGG" id="qsa:O6P43_021147"/>
<comment type="similarity">
    <text evidence="1">Belongs to the cytochrome P450 family.</text>
</comment>
<dbReference type="GO" id="GO:0016125">
    <property type="term" value="P:sterol metabolic process"/>
    <property type="evidence" value="ECO:0007669"/>
    <property type="project" value="TreeGrafter"/>
</dbReference>
<dbReference type="GO" id="GO:0004497">
    <property type="term" value="F:monooxygenase activity"/>
    <property type="evidence" value="ECO:0007669"/>
    <property type="project" value="InterPro"/>
</dbReference>
<evidence type="ECO:0000256" key="3">
    <source>
        <dbReference type="ARBA" id="ARBA00023004"/>
    </source>
</evidence>
<dbReference type="Proteomes" id="UP001163823">
    <property type="component" value="Chromosome 8"/>
</dbReference>
<dbReference type="Gene3D" id="1.10.630.10">
    <property type="entry name" value="Cytochrome P450"/>
    <property type="match status" value="1"/>
</dbReference>
<dbReference type="GO" id="GO:0005506">
    <property type="term" value="F:iron ion binding"/>
    <property type="evidence" value="ECO:0007669"/>
    <property type="project" value="InterPro"/>
</dbReference>
<gene>
    <name evidence="4" type="ORF">O6P43_021147</name>
</gene>
<keyword evidence="2" id="KW-0479">Metal-binding</keyword>
<comment type="caution">
    <text evidence="4">The sequence shown here is derived from an EMBL/GenBank/DDBJ whole genome shotgun (WGS) entry which is preliminary data.</text>
</comment>
<sequence length="150" mass="17414">MRAITAENWLQERIRKYGHVSKLSLFGKQAVFIYGQDANKFVFNTNNGSLAYQQTQSFKMILGDRNLFEKIGADHNRVREALLLKPESLKHYVGQMEEEIKKHLEIYWQGKEHGLARDEDPDIQHNLLSSKEHGENNLWLASIKECGQSQ</sequence>
<reference evidence="4" key="1">
    <citation type="journal article" date="2023" name="Science">
        <title>Elucidation of the pathway for biosynthesis of saponin adjuvants from the soapbark tree.</title>
        <authorList>
            <person name="Reed J."/>
            <person name="Orme A."/>
            <person name="El-Demerdash A."/>
            <person name="Owen C."/>
            <person name="Martin L.B.B."/>
            <person name="Misra R.C."/>
            <person name="Kikuchi S."/>
            <person name="Rejzek M."/>
            <person name="Martin A.C."/>
            <person name="Harkess A."/>
            <person name="Leebens-Mack J."/>
            <person name="Louveau T."/>
            <person name="Stephenson M.J."/>
            <person name="Osbourn A."/>
        </authorList>
    </citation>
    <scope>NUCLEOTIDE SEQUENCE</scope>
    <source>
        <strain evidence="4">S10</strain>
    </source>
</reference>
<dbReference type="PANTHER" id="PTHR24286:SF190">
    <property type="entry name" value="CYTOCHROME P450"/>
    <property type="match status" value="1"/>
</dbReference>
<organism evidence="4 5">
    <name type="scientific">Quillaja saponaria</name>
    <name type="common">Soap bark tree</name>
    <dbReference type="NCBI Taxonomy" id="32244"/>
    <lineage>
        <taxon>Eukaryota</taxon>
        <taxon>Viridiplantae</taxon>
        <taxon>Streptophyta</taxon>
        <taxon>Embryophyta</taxon>
        <taxon>Tracheophyta</taxon>
        <taxon>Spermatophyta</taxon>
        <taxon>Magnoliopsida</taxon>
        <taxon>eudicotyledons</taxon>
        <taxon>Gunneridae</taxon>
        <taxon>Pentapetalae</taxon>
        <taxon>rosids</taxon>
        <taxon>fabids</taxon>
        <taxon>Fabales</taxon>
        <taxon>Quillajaceae</taxon>
        <taxon>Quillaja</taxon>
    </lineage>
</organism>
<dbReference type="InterPro" id="IPR036396">
    <property type="entry name" value="Cyt_P450_sf"/>
</dbReference>
<dbReference type="EMBL" id="JARAOO010000008">
    <property type="protein sequence ID" value="KAJ7960747.1"/>
    <property type="molecule type" value="Genomic_DNA"/>
</dbReference>
<evidence type="ECO:0000313" key="4">
    <source>
        <dbReference type="EMBL" id="KAJ7960747.1"/>
    </source>
</evidence>
<proteinExistence type="inferred from homology"/>
<dbReference type="GO" id="GO:0020037">
    <property type="term" value="F:heme binding"/>
    <property type="evidence" value="ECO:0007669"/>
    <property type="project" value="InterPro"/>
</dbReference>
<evidence type="ECO:0000256" key="2">
    <source>
        <dbReference type="ARBA" id="ARBA00022723"/>
    </source>
</evidence>
<dbReference type="GO" id="GO:0016705">
    <property type="term" value="F:oxidoreductase activity, acting on paired donors, with incorporation or reduction of molecular oxygen"/>
    <property type="evidence" value="ECO:0007669"/>
    <property type="project" value="InterPro"/>
</dbReference>
<evidence type="ECO:0000313" key="5">
    <source>
        <dbReference type="Proteomes" id="UP001163823"/>
    </source>
</evidence>